<accession>A0A9D1YA58</accession>
<protein>
    <submittedName>
        <fullName evidence="4">Recombinase family protein</fullName>
    </submittedName>
</protein>
<feature type="coiled-coil region" evidence="1">
    <location>
        <begin position="500"/>
        <end position="534"/>
    </location>
</feature>
<feature type="region of interest" description="Disordered" evidence="2">
    <location>
        <begin position="1"/>
        <end position="83"/>
    </location>
</feature>
<dbReference type="EMBL" id="DXDX01000194">
    <property type="protein sequence ID" value="HIY22345.1"/>
    <property type="molecule type" value="Genomic_DNA"/>
</dbReference>
<dbReference type="PANTHER" id="PTHR30461:SF23">
    <property type="entry name" value="DNA RECOMBINASE-RELATED"/>
    <property type="match status" value="1"/>
</dbReference>
<dbReference type="Proteomes" id="UP000823868">
    <property type="component" value="Unassembled WGS sequence"/>
</dbReference>
<dbReference type="GO" id="GO:0000150">
    <property type="term" value="F:DNA strand exchange activity"/>
    <property type="evidence" value="ECO:0007669"/>
    <property type="project" value="InterPro"/>
</dbReference>
<dbReference type="InterPro" id="IPR036162">
    <property type="entry name" value="Resolvase-like_N_sf"/>
</dbReference>
<name>A0A9D1YA58_9FIRM</name>
<evidence type="ECO:0000256" key="2">
    <source>
        <dbReference type="SAM" id="MobiDB-lite"/>
    </source>
</evidence>
<dbReference type="InterPro" id="IPR011109">
    <property type="entry name" value="DNA_bind_recombinase_dom"/>
</dbReference>
<sequence>AGPPGHLHRQGAALPGKEGQQHNFHQIQSGEHRRHRQSGRAQIAQGNGQSRGRRGQHPLAGEARQRGHPHQSQRGRGKEESDSIVSQKYITHDYLDAQDDIIFVRDYDDDGKTGTDFDRPAFQEMMADIKSGRVNCIIVKDLSRLGRNYILVGQYLEMIFPMLNIRFISVLDRIDSVKDPSSVNNALVSFKNIMNDEYCRDISNKIRASLDRKRSRGEFIGSFASYGYLKDPQDHHKLIIDEDAAQTVRLIFELFLGGMSIIGISKHLNELGIPNPSAYKRQLGFNYRHPASAMNDSLWPDSSVRRVLRNRLYAGDMVQNKTRIKSYKIHRVESIPEEDHIIVENTHEAIIPRETFDTVQQLLMRDTRTTPGIRHVSIFGGYLRCADCNRAMAKKTHVQPYKTYHYYHCQTYRKANKHACTKHTINEEKLYQAVLKTIQMQIELAVSMNDLLEKVKAKQITASKSNRLDSMLTAKQKEYDKTSQMKLDLYPDWKSGMITKEEYLALKAQFDQQLSQLESAIKNIKAEIQKYRECTNTENLFLTHFMKHKNITTLTREVIVELIEMIYVHEGGTITVEFRYQDEYQRLMDLLEEAKAV</sequence>
<evidence type="ECO:0000313" key="4">
    <source>
        <dbReference type="EMBL" id="HIY22345.1"/>
    </source>
</evidence>
<organism evidence="4 5">
    <name type="scientific">Candidatus Flavonifractor merdigallinarum</name>
    <dbReference type="NCBI Taxonomy" id="2838589"/>
    <lineage>
        <taxon>Bacteria</taxon>
        <taxon>Bacillati</taxon>
        <taxon>Bacillota</taxon>
        <taxon>Clostridia</taxon>
        <taxon>Eubacteriales</taxon>
        <taxon>Oscillospiraceae</taxon>
        <taxon>Flavonifractor</taxon>
    </lineage>
</organism>
<gene>
    <name evidence="4" type="ORF">H9841_10670</name>
</gene>
<feature type="non-terminal residue" evidence="4">
    <location>
        <position position="1"/>
    </location>
</feature>
<dbReference type="Pfam" id="PF00239">
    <property type="entry name" value="Resolvase"/>
    <property type="match status" value="1"/>
</dbReference>
<evidence type="ECO:0000256" key="1">
    <source>
        <dbReference type="SAM" id="Coils"/>
    </source>
</evidence>
<evidence type="ECO:0000313" key="5">
    <source>
        <dbReference type="Proteomes" id="UP000823868"/>
    </source>
</evidence>
<feature type="domain" description="Recombinase" evidence="3">
    <location>
        <begin position="225"/>
        <end position="369"/>
    </location>
</feature>
<dbReference type="PROSITE" id="PS51737">
    <property type="entry name" value="RECOMBINASE_DNA_BIND"/>
    <property type="match status" value="1"/>
</dbReference>
<keyword evidence="1" id="KW-0175">Coiled coil</keyword>
<dbReference type="SUPFAM" id="SSF53041">
    <property type="entry name" value="Resolvase-like"/>
    <property type="match status" value="1"/>
</dbReference>
<dbReference type="Gene3D" id="3.40.50.1390">
    <property type="entry name" value="Resolvase, N-terminal catalytic domain"/>
    <property type="match status" value="1"/>
</dbReference>
<dbReference type="GO" id="GO:0003677">
    <property type="term" value="F:DNA binding"/>
    <property type="evidence" value="ECO:0007669"/>
    <property type="project" value="InterPro"/>
</dbReference>
<dbReference type="PANTHER" id="PTHR30461">
    <property type="entry name" value="DNA-INVERTASE FROM LAMBDOID PROPHAGE"/>
    <property type="match status" value="1"/>
</dbReference>
<dbReference type="SMART" id="SM00857">
    <property type="entry name" value="Resolvase"/>
    <property type="match status" value="1"/>
</dbReference>
<reference evidence="4" key="2">
    <citation type="submission" date="2021-04" db="EMBL/GenBank/DDBJ databases">
        <authorList>
            <person name="Gilroy R."/>
        </authorList>
    </citation>
    <scope>NUCLEOTIDE SEQUENCE</scope>
    <source>
        <strain evidence="4">ChiBcec16_6824</strain>
    </source>
</reference>
<proteinExistence type="predicted"/>
<dbReference type="Pfam" id="PF07508">
    <property type="entry name" value="Recombinase"/>
    <property type="match status" value="1"/>
</dbReference>
<reference evidence="4" key="1">
    <citation type="journal article" date="2021" name="PeerJ">
        <title>Extensive microbial diversity within the chicken gut microbiome revealed by metagenomics and culture.</title>
        <authorList>
            <person name="Gilroy R."/>
            <person name="Ravi A."/>
            <person name="Getino M."/>
            <person name="Pursley I."/>
            <person name="Horton D.L."/>
            <person name="Alikhan N.F."/>
            <person name="Baker D."/>
            <person name="Gharbi K."/>
            <person name="Hall N."/>
            <person name="Watson M."/>
            <person name="Adriaenssens E.M."/>
            <person name="Foster-Nyarko E."/>
            <person name="Jarju S."/>
            <person name="Secka A."/>
            <person name="Antonio M."/>
            <person name="Oren A."/>
            <person name="Chaudhuri R.R."/>
            <person name="La Ragione R."/>
            <person name="Hildebrand F."/>
            <person name="Pallen M.J."/>
        </authorList>
    </citation>
    <scope>NUCLEOTIDE SEQUENCE</scope>
    <source>
        <strain evidence="4">ChiBcec16_6824</strain>
    </source>
</reference>
<dbReference type="InterPro" id="IPR006119">
    <property type="entry name" value="Resolv_N"/>
</dbReference>
<feature type="compositionally biased region" description="Basic residues" evidence="2">
    <location>
        <begin position="66"/>
        <end position="75"/>
    </location>
</feature>
<dbReference type="InterPro" id="IPR050639">
    <property type="entry name" value="SSR_resolvase"/>
</dbReference>
<dbReference type="AlphaFoldDB" id="A0A9D1YA58"/>
<dbReference type="Pfam" id="PF13408">
    <property type="entry name" value="Zn_ribbon_recom"/>
    <property type="match status" value="1"/>
</dbReference>
<comment type="caution">
    <text evidence="4">The sequence shown here is derived from an EMBL/GenBank/DDBJ whole genome shotgun (WGS) entry which is preliminary data.</text>
</comment>
<evidence type="ECO:0000259" key="3">
    <source>
        <dbReference type="PROSITE" id="PS51737"/>
    </source>
</evidence>
<dbReference type="InterPro" id="IPR038109">
    <property type="entry name" value="DNA_bind_recomb_sf"/>
</dbReference>
<dbReference type="Gene3D" id="3.90.1750.20">
    <property type="entry name" value="Putative Large Serine Recombinase, Chain B, Domain 2"/>
    <property type="match status" value="1"/>
</dbReference>
<dbReference type="InterPro" id="IPR025827">
    <property type="entry name" value="Zn_ribbon_recom_dom"/>
</dbReference>